<dbReference type="SUPFAM" id="SSF48179">
    <property type="entry name" value="6-phosphogluconate dehydrogenase C-terminal domain-like"/>
    <property type="match status" value="1"/>
</dbReference>
<comment type="caution">
    <text evidence="15">The sequence shown here is derived from an EMBL/GenBank/DDBJ whole genome shotgun (WGS) entry which is preliminary data.</text>
</comment>
<evidence type="ECO:0000256" key="8">
    <source>
        <dbReference type="ARBA" id="ARBA00023002"/>
    </source>
</evidence>
<dbReference type="GO" id="GO:0047068">
    <property type="term" value="F:N5,N10-methenyltetrahydromethanopterin hydrogenase activity"/>
    <property type="evidence" value="ECO:0007669"/>
    <property type="project" value="UniProtKB-UniRule"/>
</dbReference>
<dbReference type="GO" id="GO:0019386">
    <property type="term" value="P:methanogenesis, from carbon dioxide"/>
    <property type="evidence" value="ECO:0007669"/>
    <property type="project" value="UniProtKB-UniRule"/>
</dbReference>
<accession>A0A328PJM1</accession>
<evidence type="ECO:0000256" key="1">
    <source>
        <dbReference type="ARBA" id="ARBA00002058"/>
    </source>
</evidence>
<evidence type="ECO:0000313" key="16">
    <source>
        <dbReference type="Proteomes" id="UP000249782"/>
    </source>
</evidence>
<dbReference type="InterPro" id="IPR024190">
    <property type="entry name" value="METHMP_Hmd"/>
</dbReference>
<protein>
    <recommendedName>
        <fullName evidence="5 12">5,10-methenyltetrahydromethanopterin hydrogenase</fullName>
        <ecNumber evidence="4 12">1.12.98.2</ecNumber>
    </recommendedName>
    <alternativeName>
        <fullName evidence="10 12">H(2)-dependent methylene-H(4)MPT dehydrogenase</fullName>
    </alternativeName>
    <alternativeName>
        <fullName evidence="9 12">H(2)-forming N(5),N(10)-methylenetetrahydromethanopterin dehydrogenase</fullName>
    </alternativeName>
    <alternativeName>
        <fullName evidence="11 12">N(5),N(10)-methenyltetrahydromethanopterin hydrogenase</fullName>
    </alternativeName>
</protein>
<dbReference type="AlphaFoldDB" id="A0A328PJM1"/>
<dbReference type="UniPathway" id="UPA00640">
    <property type="reaction ID" value="UER00696"/>
</dbReference>
<evidence type="ECO:0000313" key="15">
    <source>
        <dbReference type="EMBL" id="RAO79524.1"/>
    </source>
</evidence>
<comment type="function">
    <text evidence="1 12">Catalyzes the reversible reduction of methenyl-H(4)MPT(+) to methylene-H(4)MPT.</text>
</comment>
<feature type="domain" description="5,10-methenyltetrahydromethanopterin hydrogenase N-terminal" evidence="14">
    <location>
        <begin position="1"/>
        <end position="241"/>
    </location>
</feature>
<dbReference type="OrthoDB" id="113982at2157"/>
<evidence type="ECO:0000256" key="7">
    <source>
        <dbReference type="ARBA" id="ARBA00022994"/>
    </source>
</evidence>
<dbReference type="Pfam" id="PF03201">
    <property type="entry name" value="HMD"/>
    <property type="match status" value="1"/>
</dbReference>
<reference evidence="15 16" key="1">
    <citation type="submission" date="2018-06" db="EMBL/GenBank/DDBJ databases">
        <title>Draft genome sequence of hyperthermophilic methanogen Methanothermobacter tenebrarum sp. MCM-B 1447.</title>
        <authorList>
            <person name="Pore S.D."/>
            <person name="Dagar S."/>
            <person name="Dhakephalkar P.K."/>
        </authorList>
    </citation>
    <scope>NUCLEOTIDE SEQUENCE [LARGE SCALE GENOMIC DNA]</scope>
    <source>
        <strain evidence="15 16">MCM B 1447</strain>
    </source>
</reference>
<keyword evidence="16" id="KW-1185">Reference proteome</keyword>
<dbReference type="Proteomes" id="UP000249782">
    <property type="component" value="Unassembled WGS sequence"/>
</dbReference>
<evidence type="ECO:0000259" key="13">
    <source>
        <dbReference type="Pfam" id="PF03201"/>
    </source>
</evidence>
<evidence type="ECO:0000256" key="12">
    <source>
        <dbReference type="HAMAP-Rule" id="MF_01090"/>
    </source>
</evidence>
<dbReference type="EC" id="1.12.98.2" evidence="4 12"/>
<dbReference type="RefSeq" id="WP_112093353.1">
    <property type="nucleotide sequence ID" value="NZ_QLOE01000002.1"/>
</dbReference>
<dbReference type="EMBL" id="QLOE01000002">
    <property type="protein sequence ID" value="RAO79524.1"/>
    <property type="molecule type" value="Genomic_DNA"/>
</dbReference>
<dbReference type="NCBIfam" id="TIGR01723">
    <property type="entry name" value="hmd_TIGR"/>
    <property type="match status" value="1"/>
</dbReference>
<organism evidence="15 16">
    <name type="scientific">Methanothermobacter tenebrarum</name>
    <dbReference type="NCBI Taxonomy" id="680118"/>
    <lineage>
        <taxon>Archaea</taxon>
        <taxon>Methanobacteriati</taxon>
        <taxon>Methanobacteriota</taxon>
        <taxon>Methanomada group</taxon>
        <taxon>Methanobacteria</taxon>
        <taxon>Methanobacteriales</taxon>
        <taxon>Methanobacteriaceae</taxon>
        <taxon>Methanothermobacter</taxon>
    </lineage>
</organism>
<comment type="similarity">
    <text evidence="3 12">Belongs to the HMD family.</text>
</comment>
<dbReference type="Gene3D" id="1.20.120.1300">
    <property type="entry name" value="Hmd, C-terminal helical subdomain"/>
    <property type="match status" value="1"/>
</dbReference>
<evidence type="ECO:0000256" key="4">
    <source>
        <dbReference type="ARBA" id="ARBA00012335"/>
    </source>
</evidence>
<evidence type="ECO:0000256" key="3">
    <source>
        <dbReference type="ARBA" id="ARBA00008890"/>
    </source>
</evidence>
<keyword evidence="8 12" id="KW-0560">Oxidoreductase</keyword>
<proteinExistence type="inferred from homology"/>
<evidence type="ECO:0000256" key="9">
    <source>
        <dbReference type="ARBA" id="ARBA00029901"/>
    </source>
</evidence>
<dbReference type="Pfam" id="PF22616">
    <property type="entry name" value="HMD_N"/>
    <property type="match status" value="1"/>
</dbReference>
<evidence type="ECO:0000256" key="11">
    <source>
        <dbReference type="ARBA" id="ARBA00030763"/>
    </source>
</evidence>
<feature type="domain" description="H2-forming N5,N10-methylenetetrahydromethanopterin dehydrogenase C-terminal" evidence="13">
    <location>
        <begin position="245"/>
        <end position="341"/>
    </location>
</feature>
<evidence type="ECO:0000256" key="6">
    <source>
        <dbReference type="ARBA" id="ARBA00022563"/>
    </source>
</evidence>
<evidence type="ECO:0000256" key="2">
    <source>
        <dbReference type="ARBA" id="ARBA00005226"/>
    </source>
</evidence>
<dbReference type="InterPro" id="IPR038182">
    <property type="entry name" value="HMD_C_sf"/>
</dbReference>
<name>A0A328PJM1_9EURY</name>
<evidence type="ECO:0000256" key="10">
    <source>
        <dbReference type="ARBA" id="ARBA00030515"/>
    </source>
</evidence>
<keyword evidence="7 12" id="KW-0484">Methanogenesis</keyword>
<dbReference type="FunFam" id="3.40.50.720:FF:001042">
    <property type="entry name" value="5,10-methenyltetrahydromethanopterin hydrogenase"/>
    <property type="match status" value="1"/>
</dbReference>
<dbReference type="SUPFAM" id="SSF51735">
    <property type="entry name" value="NAD(P)-binding Rossmann-fold domains"/>
    <property type="match status" value="1"/>
</dbReference>
<dbReference type="InterPro" id="IPR010062">
    <property type="entry name" value="HMD"/>
</dbReference>
<evidence type="ECO:0000256" key="5">
    <source>
        <dbReference type="ARBA" id="ARBA00017649"/>
    </source>
</evidence>
<gene>
    <name evidence="12 15" type="primary">hmd</name>
    <name evidence="15" type="ORF">DPC56_01720</name>
</gene>
<sequence length="344" mass="37671">MKVAILGAGCYRTHAATGITNFARACEVAEEVGKPEIAMTHSTITMAAELKELANIDDIIISDPVFDNQFVVIDDFDYEEVIEAHKEDPEKIMPKIREKVDEVAKDLPKPPEGAIHFVHPEELGLEVTTDDREAVADADWIMTWLPKGDIQPSIIEKFIDNLKKGAIVTHACTIPTTKFYEIFAERHGDLATSPETLNISSYHPGAVPEMKGQVYIAEGYASDEAIKTLLELGEKARSKAYKLPAELLGPVCDMCSALTAVTYAGILTYRDAVTKNLGAPAGFAQMMAKEALEQLTGLMEKVGIDKMEDHLDPGTLLGTADSMNFGSLSEILPSTFEVLEKRKK</sequence>
<dbReference type="HAMAP" id="MF_01090">
    <property type="entry name" value="HMD"/>
    <property type="match status" value="1"/>
</dbReference>
<keyword evidence="6 12" id="KW-0554">One-carbon metabolism</keyword>
<dbReference type="InterPro" id="IPR004889">
    <property type="entry name" value="HMD_C"/>
</dbReference>
<dbReference type="InterPro" id="IPR036291">
    <property type="entry name" value="NAD(P)-bd_dom_sf"/>
</dbReference>
<dbReference type="GO" id="GO:0006730">
    <property type="term" value="P:one-carbon metabolic process"/>
    <property type="evidence" value="ECO:0007669"/>
    <property type="project" value="UniProtKB-UniRule"/>
</dbReference>
<dbReference type="InterPro" id="IPR008927">
    <property type="entry name" value="6-PGluconate_DH-like_C_sf"/>
</dbReference>
<comment type="pathway">
    <text evidence="2 12">One-carbon metabolism; methanogenesis from CO(2); 5,10-methylene-5,6,7,8-tetrahydromethanopterin from 5,10-methenyl-5,6,7,8-tetrahydromethanopterin (hydrogen route): step 1/1.</text>
</comment>
<dbReference type="PIRSF" id="PIRSF016158">
    <property type="entry name" value="HMD"/>
    <property type="match status" value="1"/>
</dbReference>
<dbReference type="InterPro" id="IPR055205">
    <property type="entry name" value="HMD_N"/>
</dbReference>
<dbReference type="Gene3D" id="3.40.50.720">
    <property type="entry name" value="NAD(P)-binding Rossmann-like Domain"/>
    <property type="match status" value="1"/>
</dbReference>
<comment type="catalytic activity">
    <reaction evidence="12">
        <text>5,10-methenyl-5,6,7,8-tetrahydromethanopterin + H2 = 5,10-methylenetetrahydromethanopterin + H(+)</text>
        <dbReference type="Rhea" id="RHEA:20017"/>
        <dbReference type="ChEBI" id="CHEBI:15378"/>
        <dbReference type="ChEBI" id="CHEBI:18276"/>
        <dbReference type="ChEBI" id="CHEBI:57818"/>
        <dbReference type="ChEBI" id="CHEBI:58337"/>
        <dbReference type="EC" id="1.12.98.2"/>
    </reaction>
</comment>
<evidence type="ECO:0000259" key="14">
    <source>
        <dbReference type="Pfam" id="PF22616"/>
    </source>
</evidence>